<feature type="domain" description="DNA2/NAM7 helicase helicase" evidence="7">
    <location>
        <begin position="850"/>
        <end position="1094"/>
    </location>
</feature>
<dbReference type="PANTHER" id="PTHR43788">
    <property type="entry name" value="DNA2/NAM7 HELICASE FAMILY MEMBER"/>
    <property type="match status" value="1"/>
</dbReference>
<dbReference type="InterPro" id="IPR050534">
    <property type="entry name" value="Coronavir_polyprotein_1ab"/>
</dbReference>
<proteinExistence type="evidence at protein level"/>
<comment type="similarity">
    <text evidence="1">Belongs to the DNA2/NAM7 helicase family.</text>
</comment>
<dbReference type="OrthoDB" id="5856787at2759"/>
<dbReference type="GeneID" id="174546"/>
<dbReference type="FunFam" id="3.40.50.300:FF:002131">
    <property type="entry name" value="Uncharacterized ATP-dependent helicase C05C10.2"/>
    <property type="match status" value="1"/>
</dbReference>
<evidence type="ECO:0007829" key="12">
    <source>
        <dbReference type="PeptideAtlas" id="A0A5S9MPX1"/>
    </source>
</evidence>
<evidence type="ECO:0000256" key="2">
    <source>
        <dbReference type="ARBA" id="ARBA00022741"/>
    </source>
</evidence>
<protein>
    <submittedName>
        <fullName evidence="9">DNA2/NAM7 helicase-like C-terminal domain-containing protein</fullName>
    </submittedName>
</protein>
<dbReference type="InterPro" id="IPR027417">
    <property type="entry name" value="P-loop_NTPase"/>
</dbReference>
<dbReference type="PANTHER" id="PTHR43788:SF16">
    <property type="entry name" value="HELICASE WITH ZINC FINGER 2"/>
    <property type="match status" value="1"/>
</dbReference>
<dbReference type="GO" id="GO:0016787">
    <property type="term" value="F:hydrolase activity"/>
    <property type="evidence" value="ECO:0007669"/>
    <property type="project" value="UniProtKB-KW"/>
</dbReference>
<dbReference type="Pfam" id="PF13087">
    <property type="entry name" value="AAA_12"/>
    <property type="match status" value="1"/>
</dbReference>
<feature type="compositionally biased region" description="Polar residues" evidence="6">
    <location>
        <begin position="1364"/>
        <end position="1376"/>
    </location>
</feature>
<reference evidence="9 10" key="1">
    <citation type="journal article" date="1998" name="Science">
        <title>Genome sequence of the nematode C. elegans: a platform for investigating biology.</title>
        <authorList>
            <consortium name="The C. elegans sequencing consortium"/>
            <person name="Sulson J.E."/>
            <person name="Waterston R."/>
        </authorList>
    </citation>
    <scope>NUCLEOTIDE SEQUENCE [LARGE SCALE GENOMIC DNA]</scope>
    <source>
        <strain evidence="9 10">Bristol N2</strain>
    </source>
</reference>
<keyword evidence="10" id="KW-1185">Reference proteome</keyword>
<dbReference type="CDD" id="cd18808">
    <property type="entry name" value="SF1_C_Upf1"/>
    <property type="match status" value="1"/>
</dbReference>
<dbReference type="GO" id="GO:0004386">
    <property type="term" value="F:helicase activity"/>
    <property type="evidence" value="ECO:0007669"/>
    <property type="project" value="UniProtKB-KW"/>
</dbReference>
<evidence type="ECO:0000256" key="6">
    <source>
        <dbReference type="SAM" id="MobiDB-lite"/>
    </source>
</evidence>
<evidence type="ECO:0000256" key="4">
    <source>
        <dbReference type="ARBA" id="ARBA00022806"/>
    </source>
</evidence>
<dbReference type="Proteomes" id="UP000001940">
    <property type="component" value="Chromosome II"/>
</dbReference>
<dbReference type="GO" id="GO:0005524">
    <property type="term" value="F:ATP binding"/>
    <property type="evidence" value="ECO:0007669"/>
    <property type="project" value="UniProtKB-KW"/>
</dbReference>
<feature type="domain" description="DNA2/NAM7 helicase-like C-terminal" evidence="8">
    <location>
        <begin position="1112"/>
        <end position="1294"/>
    </location>
</feature>
<dbReference type="Pfam" id="PF13086">
    <property type="entry name" value="AAA_11"/>
    <property type="match status" value="1"/>
</dbReference>
<dbReference type="RefSeq" id="NP_001364520.1">
    <property type="nucleotide sequence ID" value="NM_001377847.2"/>
</dbReference>
<sequence>MKVNAPTISSFSAWKSQSSALPAPSSSETSKIVKAEIKAPQQPMSLNPNYFDVMREMEKSMNIFTKLFRGSQIRNKNDLPSGRHLVNYRQNHAFDFAAMSHIWKENKMENLPKLPHRANLVMTLPSSRVRNSKICAFYRVLEKKEDKYILVACHVNIHGFHRGDLRFVEVNNRTVLKGFERSSVIGHLFLGDILTVTELTRCNETVSNVASSVEDASPDAPCQWMASKVVLFPRHEPVNVQFKFTCNGMASVVSTNEPMSVILNNLTEAKTNVEYTGIAFKSASYTVHTEDYTKKWYERIQEEISNIMIYPKALSTIYQYEEYTPNFVVEKQEQEEHPYQQDLEDLDLYRQHEMQTNVFTKFFDIGKSEKRKFGPGKSISNCRHSDAIDFAAMSYIWKNIRQQHLPKLPKLPNMVLPLPTSMPLDSEICAFYRVLVENKSKYILIACHMNVHGYHRGDLRFLEINESTKLYGFEGRSVIGQLFLGDIVAVTELARCNGHGSDAFKIPFDVSMSSQNTCTWMASKITLPSRPPPASVLFSFMKNRMAVVKGCDEPMNVEVKSIQNVEPDLIYKGTAFKPEKPELNFTEGFIKKKRHQIGSITLRIASYPNSFGTIYNFQESDIDNEHYKIGINAFSEEKFTEISLDEREKIVETCSLMGFSAANTIFNGRFDCRAFKMEEIKKNGMTVMFCIENPTSQPTLGLWCAGNRIVIGGPNGDVNGAIETVIDDPDIGYLRIAARLSRDIPKKFSFKGDGEFFVSQREVFENEILDDGYFKTLDPGCNGRRIIETLYGGKPLERVVVDKRDSSIERMMSQLFGVGSGISEHKTSGKKSEDTPTQFYFPSTPEPLALNKYQCEYVQMLLDGNPLIIGSSPFGCGKSMTIITAALELYKLKKNRKQLLITQSNYASVNLIDIAQRVCLSGDDDLKDLKFVRFVSEKNWNELPSNCRTDSDMPYLMNKLFKDWAMGRIDLTNLTCLKTHHYVQMVSHIIKNDLVNPMLFGDHIAQIYDKLSADFSRAPHAQTLVEAFFMIYKPDLVMVTADSAKGLLNILRDVCAVQIDEASQLAECTLLGLLKSFNNASFGLIGDIHQLPPYCEEGLEGKLKDFGIGNTMERAIKEKMFPVCTLRNVYRCHPKTTELLSELFYDGALVSGVSELARSDFMTKRDDFWPNPKFPMMFVNNTGASTKMGTSTSNSSEKSIVGEIVQNLINDPRNPVNPSDIGVISFYSAQTSILTEHLRGSGVKCGTVDAFQGSEKEIIIMCSTNERISDFMQLSNRLNVAMSRAKQVTIIIGHLDGLRRANYWSTIVNKIEQNGNLVNANDWYQNQRRNKVSLSSYPLISTSRQSKQQRANEYNSQHKHVKRQSNNDYGSQRSVTNSLNPEFVGFQKWDDETYGDWPTIQKST</sequence>
<evidence type="ECO:0000313" key="9">
    <source>
        <dbReference type="EMBL" id="CAA0059137.1"/>
    </source>
</evidence>
<evidence type="ECO:0000256" key="5">
    <source>
        <dbReference type="ARBA" id="ARBA00022840"/>
    </source>
</evidence>
<dbReference type="EMBL" id="BX284602">
    <property type="protein sequence ID" value="CAA0059137.1"/>
    <property type="molecule type" value="Genomic_DNA"/>
</dbReference>
<keyword evidence="2" id="KW-0547">Nucleotide-binding</keyword>
<name>A0A5S9MPX1_CAEEL</name>
<dbReference type="CTD" id="174546"/>
<keyword evidence="3" id="KW-0378">Hydrolase</keyword>
<evidence type="ECO:0000256" key="1">
    <source>
        <dbReference type="ARBA" id="ARBA00007913"/>
    </source>
</evidence>
<feature type="region of interest" description="Disordered" evidence="6">
    <location>
        <begin position="1343"/>
        <end position="1376"/>
    </location>
</feature>
<keyword evidence="5" id="KW-0067">ATP-binding</keyword>
<gene>
    <name evidence="9 11" type="ORF">C05C10.2</name>
    <name evidence="9" type="ORF">CELE_C05C10.2</name>
</gene>
<dbReference type="Gene3D" id="3.40.50.300">
    <property type="entry name" value="P-loop containing nucleotide triphosphate hydrolases"/>
    <property type="match status" value="2"/>
</dbReference>
<evidence type="ECO:0000313" key="10">
    <source>
        <dbReference type="Proteomes" id="UP000001940"/>
    </source>
</evidence>
<dbReference type="InterPro" id="IPR041679">
    <property type="entry name" value="DNA2/NAM7-like_C"/>
</dbReference>
<organism evidence="9 10">
    <name type="scientific">Caenorhabditis elegans</name>
    <dbReference type="NCBI Taxonomy" id="6239"/>
    <lineage>
        <taxon>Eukaryota</taxon>
        <taxon>Metazoa</taxon>
        <taxon>Ecdysozoa</taxon>
        <taxon>Nematoda</taxon>
        <taxon>Chromadorea</taxon>
        <taxon>Rhabditida</taxon>
        <taxon>Rhabditina</taxon>
        <taxon>Rhabditomorpha</taxon>
        <taxon>Rhabditoidea</taxon>
        <taxon>Rhabditidae</taxon>
        <taxon>Peloderinae</taxon>
        <taxon>Caenorhabditis</taxon>
    </lineage>
</organism>
<evidence type="ECO:0000256" key="3">
    <source>
        <dbReference type="ARBA" id="ARBA00022801"/>
    </source>
</evidence>
<dbReference type="ExpressionAtlas" id="A0A5S9MPX1">
    <property type="expression patterns" value="baseline and differential"/>
</dbReference>
<accession>A0A5S9MPX1</accession>
<dbReference type="WormBase" id="C05C10.2c">
    <property type="protein sequence ID" value="CE53842"/>
    <property type="gene ID" value="WBGene00007329"/>
</dbReference>
<keyword evidence="4" id="KW-0347">Helicase</keyword>
<evidence type="ECO:0000259" key="8">
    <source>
        <dbReference type="Pfam" id="PF13087"/>
    </source>
</evidence>
<keyword evidence="12" id="KW-1267">Proteomics identification</keyword>
<dbReference type="AGR" id="WB:WBGene00007329"/>
<evidence type="ECO:0000313" key="11">
    <source>
        <dbReference type="WormBase" id="C05C10.2c"/>
    </source>
</evidence>
<feature type="compositionally biased region" description="Polar residues" evidence="6">
    <location>
        <begin position="1343"/>
        <end position="1355"/>
    </location>
</feature>
<dbReference type="InterPro" id="IPR041677">
    <property type="entry name" value="DNA2/NAM7_AAA_11"/>
</dbReference>
<dbReference type="SMR" id="A0A5S9MPX1"/>
<evidence type="ECO:0000259" key="7">
    <source>
        <dbReference type="Pfam" id="PF13086"/>
    </source>
</evidence>
<dbReference type="InterPro" id="IPR047187">
    <property type="entry name" value="SF1_C_Upf1"/>
</dbReference>
<dbReference type="SUPFAM" id="SSF52540">
    <property type="entry name" value="P-loop containing nucleoside triphosphate hydrolases"/>
    <property type="match status" value="1"/>
</dbReference>